<feature type="compositionally biased region" description="Basic residues" evidence="1">
    <location>
        <begin position="395"/>
        <end position="405"/>
    </location>
</feature>
<gene>
    <name evidence="2" type="ORF">JX265_004349</name>
</gene>
<dbReference type="EMBL" id="JAFIMR010000008">
    <property type="protein sequence ID" value="KAI1875291.1"/>
    <property type="molecule type" value="Genomic_DNA"/>
</dbReference>
<comment type="caution">
    <text evidence="2">The sequence shown here is derived from an EMBL/GenBank/DDBJ whole genome shotgun (WGS) entry which is preliminary data.</text>
</comment>
<feature type="compositionally biased region" description="Polar residues" evidence="1">
    <location>
        <begin position="262"/>
        <end position="271"/>
    </location>
</feature>
<sequence length="405" mass="45450">METTAFTTLLTHFSETVEDTDKGLVDQKKISRQKLVKTIEGQCALVQERIGKFVETFTRIYDSGNSSVKALWTQLLWVLRKPDIAELRALMSATTHGANLVATLFLLHGEKMKNEINEAKVKMLTQNLKIERRAAIQAKKELEAIKQKFRLGSRDTALEHPNAFTEGIHRIEKAVIRAVKEELERQKDEGHDEGPGHSPGSSRRRPNPPDRPPPGTTPERIIPIQPVHRRNIQPDLSRNHSDDDATEEHVKPIKIRPMPSEIQLTGPTLSVTRPGPSPLRRQSGWRIRDTGTAFSEEWGEWPPGLQPKFDIADEDPKNEASQLMQGRNLSISRVVNSGPVAPSSYPLKQKSVEAESSRDKGIAQGTVPAPEKVMRPVNESPKLYRPVAPFGGPGTRRRPRRPSRQ</sequence>
<dbReference type="Proteomes" id="UP000829685">
    <property type="component" value="Unassembled WGS sequence"/>
</dbReference>
<accession>A0A9P9WR02</accession>
<evidence type="ECO:0000256" key="1">
    <source>
        <dbReference type="SAM" id="MobiDB-lite"/>
    </source>
</evidence>
<organism evidence="2 3">
    <name type="scientific">Neoarthrinium moseri</name>
    <dbReference type="NCBI Taxonomy" id="1658444"/>
    <lineage>
        <taxon>Eukaryota</taxon>
        <taxon>Fungi</taxon>
        <taxon>Dikarya</taxon>
        <taxon>Ascomycota</taxon>
        <taxon>Pezizomycotina</taxon>
        <taxon>Sordariomycetes</taxon>
        <taxon>Xylariomycetidae</taxon>
        <taxon>Amphisphaeriales</taxon>
        <taxon>Apiosporaceae</taxon>
        <taxon>Neoarthrinium</taxon>
    </lineage>
</organism>
<feature type="region of interest" description="Disordered" evidence="1">
    <location>
        <begin position="184"/>
        <end position="283"/>
    </location>
</feature>
<feature type="region of interest" description="Disordered" evidence="1">
    <location>
        <begin position="335"/>
        <end position="405"/>
    </location>
</feature>
<dbReference type="AlphaFoldDB" id="A0A9P9WR02"/>
<feature type="compositionally biased region" description="Basic and acidic residues" evidence="1">
    <location>
        <begin position="237"/>
        <end position="251"/>
    </location>
</feature>
<keyword evidence="3" id="KW-1185">Reference proteome</keyword>
<feature type="compositionally biased region" description="Basic and acidic residues" evidence="1">
    <location>
        <begin position="184"/>
        <end position="195"/>
    </location>
</feature>
<protein>
    <submittedName>
        <fullName evidence="2">Uncharacterized protein</fullName>
    </submittedName>
</protein>
<name>A0A9P9WR02_9PEZI</name>
<proteinExistence type="predicted"/>
<feature type="region of interest" description="Disordered" evidence="1">
    <location>
        <begin position="295"/>
        <end position="322"/>
    </location>
</feature>
<evidence type="ECO:0000313" key="2">
    <source>
        <dbReference type="EMBL" id="KAI1875291.1"/>
    </source>
</evidence>
<feature type="compositionally biased region" description="Basic and acidic residues" evidence="1">
    <location>
        <begin position="350"/>
        <end position="361"/>
    </location>
</feature>
<reference evidence="2" key="1">
    <citation type="submission" date="2021-03" db="EMBL/GenBank/DDBJ databases">
        <title>Revisited historic fungal species revealed as producer of novel bioactive compounds through whole genome sequencing and comparative genomics.</title>
        <authorList>
            <person name="Vignolle G.A."/>
            <person name="Hochenegger N."/>
            <person name="Mach R.L."/>
            <person name="Mach-Aigner A.R."/>
            <person name="Javad Rahimi M."/>
            <person name="Salim K.A."/>
            <person name="Chan C.M."/>
            <person name="Lim L.B.L."/>
            <person name="Cai F."/>
            <person name="Druzhinina I.S."/>
            <person name="U'Ren J.M."/>
            <person name="Derntl C."/>
        </authorList>
    </citation>
    <scope>NUCLEOTIDE SEQUENCE</scope>
    <source>
        <strain evidence="2">TUCIM 5799</strain>
    </source>
</reference>
<evidence type="ECO:0000313" key="3">
    <source>
        <dbReference type="Proteomes" id="UP000829685"/>
    </source>
</evidence>